<keyword evidence="3" id="KW-1185">Reference proteome</keyword>
<protein>
    <recommendedName>
        <fullName evidence="1">DUF8039 domain-containing protein</fullName>
    </recommendedName>
</protein>
<accession>A0A498HTF8</accession>
<comment type="caution">
    <text evidence="2">The sequence shown here is derived from an EMBL/GenBank/DDBJ whole genome shotgun (WGS) entry which is preliminary data.</text>
</comment>
<evidence type="ECO:0000313" key="2">
    <source>
        <dbReference type="EMBL" id="RXH74069.1"/>
    </source>
</evidence>
<dbReference type="AlphaFoldDB" id="A0A498HTF8"/>
<dbReference type="EMBL" id="RDQH01000341">
    <property type="protein sequence ID" value="RXH74069.1"/>
    <property type="molecule type" value="Genomic_DNA"/>
</dbReference>
<name>A0A498HTF8_MALDO</name>
<feature type="domain" description="DUF8039" evidence="1">
    <location>
        <begin position="38"/>
        <end position="119"/>
    </location>
</feature>
<organism evidence="2 3">
    <name type="scientific">Malus domestica</name>
    <name type="common">Apple</name>
    <name type="synonym">Pyrus malus</name>
    <dbReference type="NCBI Taxonomy" id="3750"/>
    <lineage>
        <taxon>Eukaryota</taxon>
        <taxon>Viridiplantae</taxon>
        <taxon>Streptophyta</taxon>
        <taxon>Embryophyta</taxon>
        <taxon>Tracheophyta</taxon>
        <taxon>Spermatophyta</taxon>
        <taxon>Magnoliopsida</taxon>
        <taxon>eudicotyledons</taxon>
        <taxon>Gunneridae</taxon>
        <taxon>Pentapetalae</taxon>
        <taxon>rosids</taxon>
        <taxon>fabids</taxon>
        <taxon>Rosales</taxon>
        <taxon>Rosaceae</taxon>
        <taxon>Amygdaloideae</taxon>
        <taxon>Maleae</taxon>
        <taxon>Malus</taxon>
    </lineage>
</organism>
<evidence type="ECO:0000259" key="1">
    <source>
        <dbReference type="Pfam" id="PF26133"/>
    </source>
</evidence>
<evidence type="ECO:0000313" key="3">
    <source>
        <dbReference type="Proteomes" id="UP000290289"/>
    </source>
</evidence>
<dbReference type="Pfam" id="PF26133">
    <property type="entry name" value="DUF8039"/>
    <property type="match status" value="1"/>
</dbReference>
<dbReference type="InterPro" id="IPR058352">
    <property type="entry name" value="DUF8039"/>
</dbReference>
<dbReference type="Proteomes" id="UP000290289">
    <property type="component" value="Chromosome 15"/>
</dbReference>
<proteinExistence type="predicted"/>
<gene>
    <name evidence="2" type="ORF">DVH24_021249</name>
</gene>
<reference evidence="2 3" key="1">
    <citation type="submission" date="2018-10" db="EMBL/GenBank/DDBJ databases">
        <title>A high-quality apple genome assembly.</title>
        <authorList>
            <person name="Hu J."/>
        </authorList>
    </citation>
    <scope>NUCLEOTIDE SEQUENCE [LARGE SCALE GENOMIC DNA]</scope>
    <source>
        <strain evidence="3">cv. HFTH1</strain>
        <tissue evidence="2">Young leaf</tissue>
    </source>
</reference>
<sequence>MVYFNGSLLVLAQIIKDLETCQMIQPITKPSCYFFQASRTKCKLLNWTGTREVVALAEFASTNPQDLVHFVPFGPNHWKVWVLEILVSRINLPRPTREFFLLNDALLSTIAWPIEYIFFD</sequence>